<evidence type="ECO:0000313" key="2">
    <source>
        <dbReference type="EMBL" id="TNN59593.1"/>
    </source>
</evidence>
<accession>A0A4Z2H3D0</accession>
<name>A0A4Z2H3D0_9TELE</name>
<dbReference type="Proteomes" id="UP000314294">
    <property type="component" value="Unassembled WGS sequence"/>
</dbReference>
<evidence type="ECO:0000313" key="3">
    <source>
        <dbReference type="Proteomes" id="UP000314294"/>
    </source>
</evidence>
<feature type="region of interest" description="Disordered" evidence="1">
    <location>
        <begin position="58"/>
        <end position="95"/>
    </location>
</feature>
<evidence type="ECO:0000256" key="1">
    <source>
        <dbReference type="SAM" id="MobiDB-lite"/>
    </source>
</evidence>
<reference evidence="2 3" key="1">
    <citation type="submission" date="2019-03" db="EMBL/GenBank/DDBJ databases">
        <title>First draft genome of Liparis tanakae, snailfish: a comprehensive survey of snailfish specific genes.</title>
        <authorList>
            <person name="Kim W."/>
            <person name="Song I."/>
            <person name="Jeong J.-H."/>
            <person name="Kim D."/>
            <person name="Kim S."/>
            <person name="Ryu S."/>
            <person name="Song J.Y."/>
            <person name="Lee S.K."/>
        </authorList>
    </citation>
    <scope>NUCLEOTIDE SEQUENCE [LARGE SCALE GENOMIC DNA]</scope>
    <source>
        <tissue evidence="2">Muscle</tissue>
    </source>
</reference>
<gene>
    <name evidence="2" type="ORF">EYF80_030165</name>
</gene>
<feature type="compositionally biased region" description="Basic and acidic residues" evidence="1">
    <location>
        <begin position="59"/>
        <end position="72"/>
    </location>
</feature>
<dbReference type="EMBL" id="SRLO01000352">
    <property type="protein sequence ID" value="TNN59593.1"/>
    <property type="molecule type" value="Genomic_DNA"/>
</dbReference>
<organism evidence="2 3">
    <name type="scientific">Liparis tanakae</name>
    <name type="common">Tanaka's snailfish</name>
    <dbReference type="NCBI Taxonomy" id="230148"/>
    <lineage>
        <taxon>Eukaryota</taxon>
        <taxon>Metazoa</taxon>
        <taxon>Chordata</taxon>
        <taxon>Craniata</taxon>
        <taxon>Vertebrata</taxon>
        <taxon>Euteleostomi</taxon>
        <taxon>Actinopterygii</taxon>
        <taxon>Neopterygii</taxon>
        <taxon>Teleostei</taxon>
        <taxon>Neoteleostei</taxon>
        <taxon>Acanthomorphata</taxon>
        <taxon>Eupercaria</taxon>
        <taxon>Perciformes</taxon>
        <taxon>Cottioidei</taxon>
        <taxon>Cottales</taxon>
        <taxon>Liparidae</taxon>
        <taxon>Liparis</taxon>
    </lineage>
</organism>
<protein>
    <submittedName>
        <fullName evidence="2">Uncharacterized protein</fullName>
    </submittedName>
</protein>
<feature type="compositionally biased region" description="Basic and acidic residues" evidence="1">
    <location>
        <begin position="79"/>
        <end position="95"/>
    </location>
</feature>
<comment type="caution">
    <text evidence="2">The sequence shown here is derived from an EMBL/GenBank/DDBJ whole genome shotgun (WGS) entry which is preliminary data.</text>
</comment>
<keyword evidence="3" id="KW-1185">Reference proteome</keyword>
<sequence>MRRVSPVACCTPLVWLLQQTEGGRAGLSGRKRADGAQRALIALSVRDIYPCVFMCISESGDKPKRSERDDPRAVMSSLWREHESERRHGLHGAEL</sequence>
<dbReference type="AlphaFoldDB" id="A0A4Z2H3D0"/>
<proteinExistence type="predicted"/>